<dbReference type="CDD" id="cd02511">
    <property type="entry name" value="Beta4Glucosyltransferase"/>
    <property type="match status" value="1"/>
</dbReference>
<feature type="domain" description="Glycosyltransferase 2-like" evidence="2">
    <location>
        <begin position="33"/>
        <end position="173"/>
    </location>
</feature>
<keyword evidence="1" id="KW-0812">Transmembrane</keyword>
<feature type="transmembrane region" description="Helical" evidence="1">
    <location>
        <begin position="20"/>
        <end position="38"/>
    </location>
</feature>
<protein>
    <recommendedName>
        <fullName evidence="2">Glycosyltransferase 2-like domain-containing protein</fullName>
    </recommendedName>
</protein>
<dbReference type="InterPro" id="IPR001173">
    <property type="entry name" value="Glyco_trans_2-like"/>
</dbReference>
<keyword evidence="1" id="KW-1133">Transmembrane helix</keyword>
<dbReference type="EMBL" id="PEZP01000001">
    <property type="protein sequence ID" value="PIT98549.1"/>
    <property type="molecule type" value="Genomic_DNA"/>
</dbReference>
<evidence type="ECO:0000259" key="2">
    <source>
        <dbReference type="Pfam" id="PF00535"/>
    </source>
</evidence>
<dbReference type="SUPFAM" id="SSF53448">
    <property type="entry name" value="Nucleotide-diphospho-sugar transferases"/>
    <property type="match status" value="1"/>
</dbReference>
<dbReference type="AlphaFoldDB" id="A0A2M6X0I8"/>
<dbReference type="Pfam" id="PF00535">
    <property type="entry name" value="Glycos_transf_2"/>
    <property type="match status" value="1"/>
</dbReference>
<organism evidence="3 4">
    <name type="scientific">Candidatus Andersenbacteria bacterium CG10_big_fil_rev_8_21_14_0_10_54_11</name>
    <dbReference type="NCBI Taxonomy" id="1974485"/>
    <lineage>
        <taxon>Bacteria</taxon>
        <taxon>Candidatus Anderseniibacteriota</taxon>
    </lineage>
</organism>
<evidence type="ECO:0000313" key="4">
    <source>
        <dbReference type="Proteomes" id="UP000230731"/>
    </source>
</evidence>
<evidence type="ECO:0000256" key="1">
    <source>
        <dbReference type="SAM" id="Phobius"/>
    </source>
</evidence>
<accession>A0A2M6X0I8</accession>
<gene>
    <name evidence="3" type="ORF">COT71_00020</name>
</gene>
<dbReference type="Proteomes" id="UP000230731">
    <property type="component" value="Unassembled WGS sequence"/>
</dbReference>
<sequence>MPGNISRIRRLHAIDNTNILILYITMQGIMLTAIVTTYNNEATIRPCLESLSFADEIVLVDSGSTDNTLAIATEYSARIVSQPWLGYGAQKNVGAAAARGTWVLFVDSDEEIPPLLGKRMKAICNGDPEKAAFNIYWLRTLNIFFHRPLRHLYGHNARLFKRGAAQWNNATVHEQVSRCINSRVIKLGDPDTGIILPPLFHHSYNTVGAYLKKMHRYTTLDAKQMAAHNRHRSGRLVRPVWHTPYRLAARQLVKMVVYRHGILDGWRGMLWCVLSSYYEFELGQKYLRNAQGEHVHNRLPK</sequence>
<comment type="caution">
    <text evidence="3">The sequence shown here is derived from an EMBL/GenBank/DDBJ whole genome shotgun (WGS) entry which is preliminary data.</text>
</comment>
<dbReference type="PANTHER" id="PTHR43630">
    <property type="entry name" value="POLY-BETA-1,6-N-ACETYL-D-GLUCOSAMINE SYNTHASE"/>
    <property type="match status" value="1"/>
</dbReference>
<dbReference type="InterPro" id="IPR029044">
    <property type="entry name" value="Nucleotide-diphossugar_trans"/>
</dbReference>
<proteinExistence type="predicted"/>
<keyword evidence="1" id="KW-0472">Membrane</keyword>
<reference evidence="4" key="1">
    <citation type="submission" date="2017-09" db="EMBL/GenBank/DDBJ databases">
        <title>Depth-based differentiation of microbial function through sediment-hosted aquifers and enrichment of novel symbionts in the deep terrestrial subsurface.</title>
        <authorList>
            <person name="Probst A.J."/>
            <person name="Ladd B."/>
            <person name="Jarett J.K."/>
            <person name="Geller-Mcgrath D.E."/>
            <person name="Sieber C.M.K."/>
            <person name="Emerson J.B."/>
            <person name="Anantharaman K."/>
            <person name="Thomas B.C."/>
            <person name="Malmstrom R."/>
            <person name="Stieglmeier M."/>
            <person name="Klingl A."/>
            <person name="Woyke T."/>
            <person name="Ryan C.M."/>
            <person name="Banfield J.F."/>
        </authorList>
    </citation>
    <scope>NUCLEOTIDE SEQUENCE [LARGE SCALE GENOMIC DNA]</scope>
</reference>
<name>A0A2M6X0I8_9BACT</name>
<evidence type="ECO:0000313" key="3">
    <source>
        <dbReference type="EMBL" id="PIT98549.1"/>
    </source>
</evidence>
<dbReference type="Gene3D" id="3.90.550.10">
    <property type="entry name" value="Spore Coat Polysaccharide Biosynthesis Protein SpsA, Chain A"/>
    <property type="match status" value="1"/>
</dbReference>
<dbReference type="PANTHER" id="PTHR43630:SF2">
    <property type="entry name" value="GLYCOSYLTRANSFERASE"/>
    <property type="match status" value="1"/>
</dbReference>